<dbReference type="PANTHER" id="PTHR20974:SF0">
    <property type="entry name" value="UPF0585 PROTEIN CG18661"/>
    <property type="match status" value="1"/>
</dbReference>
<reference evidence="2" key="1">
    <citation type="submission" date="2016-11" db="EMBL/GenBank/DDBJ databases">
        <authorList>
            <person name="Varghese N."/>
            <person name="Submissions S."/>
        </authorList>
    </citation>
    <scope>NUCLEOTIDE SEQUENCE [LARGE SCALE GENOMIC DNA]</scope>
    <source>
        <strain evidence="2">CGMCC 1.8995</strain>
    </source>
</reference>
<evidence type="ECO:0000313" key="2">
    <source>
        <dbReference type="Proteomes" id="UP000184520"/>
    </source>
</evidence>
<dbReference type="EMBL" id="FQWD01000002">
    <property type="protein sequence ID" value="SHG04168.1"/>
    <property type="molecule type" value="Genomic_DNA"/>
</dbReference>
<dbReference type="RefSeq" id="WP_073319008.1">
    <property type="nucleotide sequence ID" value="NZ_FQWD01000002.1"/>
</dbReference>
<dbReference type="PANTHER" id="PTHR20974">
    <property type="entry name" value="UPF0585 PROTEIN CG18661"/>
    <property type="match status" value="1"/>
</dbReference>
<sequence length="198" mass="21874">MTKPFSQACENNKQPILAELSQAFANSKTVLEIGSGTGQHAVHFARNLPHLSWHTSDVEDNHAGIQAWIHEAGLVNLFDPITLKIGEHPFPAIPFDAVYSANTAHIMFADEVALMMRSIAQQLPAQGIFCQYGPFTLNGQFSSLSNEQFHDSLLSRGYGGYKDINSLKVWAGEGLQLTEIRPMPANNLLLIWQKKATD</sequence>
<evidence type="ECO:0000313" key="1">
    <source>
        <dbReference type="EMBL" id="SHG04168.1"/>
    </source>
</evidence>
<dbReference type="AlphaFoldDB" id="A0A1M5GKC8"/>
<dbReference type="InterPro" id="IPR010342">
    <property type="entry name" value="DUF938"/>
</dbReference>
<accession>A0A1M5GKC8</accession>
<dbReference type="STRING" id="634436.SAMN05216361_1059"/>
<name>A0A1M5GKC8_9ALTE</name>
<dbReference type="Pfam" id="PF06080">
    <property type="entry name" value="DUF938"/>
    <property type="match status" value="1"/>
</dbReference>
<keyword evidence="2" id="KW-1185">Reference proteome</keyword>
<dbReference type="Gene3D" id="3.40.50.150">
    <property type="entry name" value="Vaccinia Virus protein VP39"/>
    <property type="match status" value="1"/>
</dbReference>
<dbReference type="Proteomes" id="UP000184520">
    <property type="component" value="Unassembled WGS sequence"/>
</dbReference>
<gene>
    <name evidence="1" type="ORF">SAMN05216361_1059</name>
</gene>
<proteinExistence type="predicted"/>
<evidence type="ECO:0008006" key="3">
    <source>
        <dbReference type="Google" id="ProtNLM"/>
    </source>
</evidence>
<dbReference type="InterPro" id="IPR029063">
    <property type="entry name" value="SAM-dependent_MTases_sf"/>
</dbReference>
<dbReference type="OrthoDB" id="5563826at2"/>
<dbReference type="SUPFAM" id="SSF53335">
    <property type="entry name" value="S-adenosyl-L-methionine-dependent methyltransferases"/>
    <property type="match status" value="1"/>
</dbReference>
<organism evidence="1 2">
    <name type="scientific">Marisediminitalea aggregata</name>
    <dbReference type="NCBI Taxonomy" id="634436"/>
    <lineage>
        <taxon>Bacteria</taxon>
        <taxon>Pseudomonadati</taxon>
        <taxon>Pseudomonadota</taxon>
        <taxon>Gammaproteobacteria</taxon>
        <taxon>Alteromonadales</taxon>
        <taxon>Alteromonadaceae</taxon>
        <taxon>Marisediminitalea</taxon>
    </lineage>
</organism>
<protein>
    <recommendedName>
        <fullName evidence="3">DUF938 domain-containing protein</fullName>
    </recommendedName>
</protein>